<keyword evidence="11" id="KW-0716">Sensory transduction</keyword>
<dbReference type="GeneID" id="136996054"/>
<evidence type="ECO:0000256" key="11">
    <source>
        <dbReference type="RuleBase" id="RU363047"/>
    </source>
</evidence>
<dbReference type="PRINTS" id="PR00237">
    <property type="entry name" value="GPCRRHODOPSN"/>
</dbReference>
<evidence type="ECO:0000256" key="9">
    <source>
        <dbReference type="ARBA" id="ARBA00023224"/>
    </source>
</evidence>
<comment type="subcellular location">
    <subcellularLocation>
        <location evidence="1 11">Cell membrane</location>
        <topology evidence="1 11">Multi-pass membrane protein</topology>
    </subcellularLocation>
</comment>
<sequence>MFSLTAKSFMILLYKKERTKQMFFLVGCLAGKRGMRDLWRYMEKGERDNHTSPVKFILLGMGNVPSLQTLLFLLSLIIYLVTMAANILIVLLVVADRHLHTPMYFFLGNLSSLETCYSSTILSRLLASFLTGDRTISVHGCMAQFYFFGYFLVSECYLLAMMSYDRYLAICQPLLYASLMTWKVSLQLAAVSWLVGLFTSTVVTPFLSHLRFCGPSAIDHFFCDFTPLIELACSDTNVVRLLVFILSILDVVFPFLFTLASYVCIIAAILRIPSSVGRQKAFSTCSSHLTIVSVFYGTLIIVYTLPRTAPLRQLNKVFSFFYTILTPLVNPLIYSLRNREVREALRKALRKALACTQSS</sequence>
<dbReference type="PROSITE" id="PS50262">
    <property type="entry name" value="G_PROTEIN_RECEP_F1_2"/>
    <property type="match status" value="1"/>
</dbReference>
<dbReference type="PANTHER" id="PTHR26452">
    <property type="entry name" value="OLFACTORY RECEPTOR"/>
    <property type="match status" value="1"/>
</dbReference>
<proteinExistence type="inferred from homology"/>
<evidence type="ECO:0000256" key="1">
    <source>
        <dbReference type="ARBA" id="ARBA00004651"/>
    </source>
</evidence>
<keyword evidence="7 11" id="KW-0472">Membrane</keyword>
<keyword evidence="4 11" id="KW-0552">Olfaction</keyword>
<comment type="similarity">
    <text evidence="10">Belongs to the G-protein coupled receptor 1 family.</text>
</comment>
<name>A0ABM4G7G1_9AVES</name>
<feature type="transmembrane region" description="Helical" evidence="11">
    <location>
        <begin position="70"/>
        <end position="94"/>
    </location>
</feature>
<protein>
    <recommendedName>
        <fullName evidence="11">Olfactory receptor</fullName>
    </recommendedName>
</protein>
<dbReference type="PRINTS" id="PR00245">
    <property type="entry name" value="OLFACTORYR"/>
</dbReference>
<evidence type="ECO:0000256" key="3">
    <source>
        <dbReference type="ARBA" id="ARBA00022692"/>
    </source>
</evidence>
<evidence type="ECO:0000256" key="7">
    <source>
        <dbReference type="ARBA" id="ARBA00023136"/>
    </source>
</evidence>
<evidence type="ECO:0000256" key="10">
    <source>
        <dbReference type="RuleBase" id="RU000688"/>
    </source>
</evidence>
<evidence type="ECO:0000256" key="8">
    <source>
        <dbReference type="ARBA" id="ARBA00023170"/>
    </source>
</evidence>
<feature type="transmembrane region" description="Helical" evidence="11">
    <location>
        <begin position="106"/>
        <end position="125"/>
    </location>
</feature>
<feature type="transmembrane region" description="Helical" evidence="11">
    <location>
        <begin position="317"/>
        <end position="336"/>
    </location>
</feature>
<feature type="domain" description="G-protein coupled receptors family 1 profile" evidence="12">
    <location>
        <begin position="85"/>
        <end position="334"/>
    </location>
</feature>
<dbReference type="Proteomes" id="UP001652627">
    <property type="component" value="Unplaced"/>
</dbReference>
<dbReference type="SUPFAM" id="SSF81321">
    <property type="entry name" value="Family A G protein-coupled receptor-like"/>
    <property type="match status" value="1"/>
</dbReference>
<keyword evidence="6 10" id="KW-0297">G-protein coupled receptor</keyword>
<accession>A0ABM4G7G1</accession>
<feature type="transmembrane region" description="Helical" evidence="11">
    <location>
        <begin position="282"/>
        <end position="305"/>
    </location>
</feature>
<dbReference type="InterPro" id="IPR050516">
    <property type="entry name" value="Olfactory_GPCR"/>
</dbReference>
<dbReference type="PROSITE" id="PS00237">
    <property type="entry name" value="G_PROTEIN_RECEP_F1_1"/>
    <property type="match status" value="1"/>
</dbReference>
<dbReference type="Gene3D" id="1.20.1070.10">
    <property type="entry name" value="Rhodopsin 7-helix transmembrane proteins"/>
    <property type="match status" value="1"/>
</dbReference>
<evidence type="ECO:0000256" key="2">
    <source>
        <dbReference type="ARBA" id="ARBA00022475"/>
    </source>
</evidence>
<reference evidence="14" key="1">
    <citation type="submission" date="2025-08" db="UniProtKB">
        <authorList>
            <consortium name="RefSeq"/>
        </authorList>
    </citation>
    <scope>IDENTIFICATION</scope>
    <source>
        <tissue evidence="14">Blood</tissue>
    </source>
</reference>
<keyword evidence="9 10" id="KW-0807">Transducer</keyword>
<dbReference type="InterPro" id="IPR000276">
    <property type="entry name" value="GPCR_Rhodpsn"/>
</dbReference>
<keyword evidence="8 10" id="KW-0675">Receptor</keyword>
<dbReference type="InterPro" id="IPR017452">
    <property type="entry name" value="GPCR_Rhodpsn_7TM"/>
</dbReference>
<dbReference type="RefSeq" id="XP_067173149.1">
    <property type="nucleotide sequence ID" value="XM_067317048.1"/>
</dbReference>
<keyword evidence="2 11" id="KW-1003">Cell membrane</keyword>
<feature type="transmembrane region" description="Helical" evidence="11">
    <location>
        <begin position="184"/>
        <end position="207"/>
    </location>
</feature>
<evidence type="ECO:0000313" key="14">
    <source>
        <dbReference type="RefSeq" id="XP_067173149.1"/>
    </source>
</evidence>
<evidence type="ECO:0000256" key="5">
    <source>
        <dbReference type="ARBA" id="ARBA00022989"/>
    </source>
</evidence>
<evidence type="ECO:0000256" key="4">
    <source>
        <dbReference type="ARBA" id="ARBA00022725"/>
    </source>
</evidence>
<keyword evidence="3 10" id="KW-0812">Transmembrane</keyword>
<dbReference type="Pfam" id="PF13853">
    <property type="entry name" value="7tm_4"/>
    <property type="match status" value="1"/>
</dbReference>
<evidence type="ECO:0000313" key="13">
    <source>
        <dbReference type="Proteomes" id="UP001652627"/>
    </source>
</evidence>
<organism evidence="13 14">
    <name type="scientific">Apteryx mantelli</name>
    <name type="common">North Island brown kiwi</name>
    <dbReference type="NCBI Taxonomy" id="2696672"/>
    <lineage>
        <taxon>Eukaryota</taxon>
        <taxon>Metazoa</taxon>
        <taxon>Chordata</taxon>
        <taxon>Craniata</taxon>
        <taxon>Vertebrata</taxon>
        <taxon>Euteleostomi</taxon>
        <taxon>Archelosauria</taxon>
        <taxon>Archosauria</taxon>
        <taxon>Dinosauria</taxon>
        <taxon>Saurischia</taxon>
        <taxon>Theropoda</taxon>
        <taxon>Coelurosauria</taxon>
        <taxon>Aves</taxon>
        <taxon>Palaeognathae</taxon>
        <taxon>Apterygiformes</taxon>
        <taxon>Apterygidae</taxon>
        <taxon>Apteryx</taxon>
    </lineage>
</organism>
<feature type="transmembrane region" description="Helical" evidence="11">
    <location>
        <begin position="241"/>
        <end position="270"/>
    </location>
</feature>
<keyword evidence="13" id="KW-1185">Reference proteome</keyword>
<evidence type="ECO:0000259" key="12">
    <source>
        <dbReference type="PROSITE" id="PS50262"/>
    </source>
</evidence>
<evidence type="ECO:0000256" key="6">
    <source>
        <dbReference type="ARBA" id="ARBA00023040"/>
    </source>
</evidence>
<dbReference type="InterPro" id="IPR000725">
    <property type="entry name" value="Olfact_rcpt"/>
</dbReference>
<dbReference type="CDD" id="cd15911">
    <property type="entry name" value="7tmA_OR11A-like"/>
    <property type="match status" value="1"/>
</dbReference>
<keyword evidence="5 11" id="KW-1133">Transmembrane helix</keyword>
<feature type="transmembrane region" description="Helical" evidence="11">
    <location>
        <begin position="145"/>
        <end position="164"/>
    </location>
</feature>
<gene>
    <name evidence="14" type="primary">LOC136996054</name>
</gene>